<dbReference type="EMBL" id="MAYT01000030">
    <property type="protein sequence ID" value="OCA82084.1"/>
    <property type="molecule type" value="Genomic_DNA"/>
</dbReference>
<dbReference type="NCBIfam" id="TIGR01230">
    <property type="entry name" value="agmatinase"/>
    <property type="match status" value="1"/>
</dbReference>
<feature type="binding site" evidence="4">
    <location>
        <position position="243"/>
    </location>
    <ligand>
        <name>Mn(2+)</name>
        <dbReference type="ChEBI" id="CHEBI:29035"/>
        <label>1</label>
    </ligand>
</feature>
<sequence length="330" mass="36312">MMVNRDEKQFLNLPFTGICTFGKYPLCPDLDQLDADVAVIGVPNDMGTQWKSGARMGPRGIREGSTLYSFGLEGAYDIENDIMYLGPDWKVVDCGDVDMVHGDIMQCHENTEEAIRKIVSKGAMPVVLGGDHSITAAVGKGLEELGPFHVIQIDAHLDWADHRSGMRYGHGNCIRRLSELDHVQNIFQFGIRGISSSKKEDVDAARDYGSVILSPRQMRKMGLEQVLEQIPAGEKYYVTIDIDGIDPSIAPGTGTPSPGGLLYDEVNELLEGIAKRGEVIGFDLVEVAPPYDPTGMTEQVAARISLDLLSYVLKEKEKKRNKEEVLSSQV</sequence>
<gene>
    <name evidence="6" type="ORF">A8F95_15405</name>
</gene>
<feature type="binding site" evidence="4">
    <location>
        <position position="132"/>
    </location>
    <ligand>
        <name>Mn(2+)</name>
        <dbReference type="ChEBI" id="CHEBI:29035"/>
        <label>1</label>
    </ligand>
</feature>
<dbReference type="InterPro" id="IPR006035">
    <property type="entry name" value="Ureohydrolase"/>
</dbReference>
<protein>
    <submittedName>
        <fullName evidence="6">Agmatinase</fullName>
    </submittedName>
</protein>
<dbReference type="GO" id="GO:0008783">
    <property type="term" value="F:agmatinase activity"/>
    <property type="evidence" value="ECO:0007669"/>
    <property type="project" value="TreeGrafter"/>
</dbReference>
<dbReference type="InterPro" id="IPR005925">
    <property type="entry name" value="Agmatinase-rel"/>
</dbReference>
<dbReference type="PANTHER" id="PTHR11358">
    <property type="entry name" value="ARGINASE/AGMATINASE"/>
    <property type="match status" value="1"/>
</dbReference>
<reference evidence="7" key="1">
    <citation type="submission" date="2016-05" db="EMBL/GenBank/DDBJ databases">
        <authorList>
            <person name="Liu B."/>
            <person name="Wang J."/>
            <person name="Zhu Y."/>
            <person name="Liu G."/>
            <person name="Chen Q."/>
            <person name="Chen Z."/>
            <person name="Lan J."/>
            <person name="Che J."/>
            <person name="Ge C."/>
            <person name="Shi H."/>
            <person name="Pan Z."/>
            <person name="Liu X."/>
        </authorList>
    </citation>
    <scope>NUCLEOTIDE SEQUENCE [LARGE SCALE GENOMIC DNA]</scope>
    <source>
        <strain evidence="7">FJAT-27215</strain>
    </source>
</reference>
<comment type="caution">
    <text evidence="6">The sequence shown here is derived from an EMBL/GenBank/DDBJ whole genome shotgun (WGS) entry which is preliminary data.</text>
</comment>
<feature type="binding site" evidence="4">
    <location>
        <position position="241"/>
    </location>
    <ligand>
        <name>Mn(2+)</name>
        <dbReference type="ChEBI" id="CHEBI:29035"/>
        <label>1</label>
    </ligand>
</feature>
<proteinExistence type="inferred from homology"/>
<dbReference type="GO" id="GO:0046872">
    <property type="term" value="F:metal ion binding"/>
    <property type="evidence" value="ECO:0007669"/>
    <property type="project" value="UniProtKB-KW"/>
</dbReference>
<feature type="binding site" evidence="4">
    <location>
        <position position="156"/>
    </location>
    <ligand>
        <name>Mn(2+)</name>
        <dbReference type="ChEBI" id="CHEBI:29035"/>
        <label>1</label>
    </ligand>
</feature>
<dbReference type="Pfam" id="PF00491">
    <property type="entry name" value="Arginase"/>
    <property type="match status" value="1"/>
</dbReference>
<evidence type="ECO:0000313" key="7">
    <source>
        <dbReference type="Proteomes" id="UP000092578"/>
    </source>
</evidence>
<dbReference type="GO" id="GO:0033389">
    <property type="term" value="P:putrescine biosynthetic process from arginine, via agmatine"/>
    <property type="evidence" value="ECO:0007669"/>
    <property type="project" value="TreeGrafter"/>
</dbReference>
<dbReference type="PROSITE" id="PS51409">
    <property type="entry name" value="ARGINASE_2"/>
    <property type="match status" value="1"/>
</dbReference>
<dbReference type="PIRSF" id="PIRSF036979">
    <property type="entry name" value="Arginase"/>
    <property type="match status" value="1"/>
</dbReference>
<evidence type="ECO:0000256" key="5">
    <source>
        <dbReference type="RuleBase" id="RU003684"/>
    </source>
</evidence>
<evidence type="ECO:0000256" key="2">
    <source>
        <dbReference type="ARBA" id="ARBA00022723"/>
    </source>
</evidence>
<dbReference type="InterPro" id="IPR023696">
    <property type="entry name" value="Ureohydrolase_dom_sf"/>
</dbReference>
<name>A0A1B9AE25_9BACI</name>
<feature type="binding site" evidence="4">
    <location>
        <position position="154"/>
    </location>
    <ligand>
        <name>Mn(2+)</name>
        <dbReference type="ChEBI" id="CHEBI:29035"/>
        <label>1</label>
    </ligand>
</feature>
<keyword evidence="3 5" id="KW-0378">Hydrolase</keyword>
<dbReference type="PROSITE" id="PS01053">
    <property type="entry name" value="ARGINASE_1"/>
    <property type="match status" value="1"/>
</dbReference>
<evidence type="ECO:0000256" key="1">
    <source>
        <dbReference type="ARBA" id="ARBA00009227"/>
    </source>
</evidence>
<keyword evidence="4" id="KW-0464">Manganese</keyword>
<evidence type="ECO:0000256" key="3">
    <source>
        <dbReference type="ARBA" id="ARBA00022801"/>
    </source>
</evidence>
<dbReference type="SUPFAM" id="SSF52768">
    <property type="entry name" value="Arginase/deacetylase"/>
    <property type="match status" value="1"/>
</dbReference>
<evidence type="ECO:0000256" key="4">
    <source>
        <dbReference type="PIRSR" id="PIRSR036979-1"/>
    </source>
</evidence>
<evidence type="ECO:0000313" key="6">
    <source>
        <dbReference type="EMBL" id="OCA82084.1"/>
    </source>
</evidence>
<comment type="cofactor">
    <cofactor evidence="4">
        <name>Mn(2+)</name>
        <dbReference type="ChEBI" id="CHEBI:29035"/>
    </cofactor>
    <text evidence="4">Binds 2 manganese ions per subunit.</text>
</comment>
<keyword evidence="2 4" id="KW-0479">Metal-binding</keyword>
<comment type="similarity">
    <text evidence="1">Belongs to the arginase family. Agmatinase subfamily.</text>
</comment>
<dbReference type="PANTHER" id="PTHR11358:SF26">
    <property type="entry name" value="GUANIDINO ACID HYDROLASE, MITOCHONDRIAL"/>
    <property type="match status" value="1"/>
</dbReference>
<feature type="binding site" evidence="4">
    <location>
        <position position="158"/>
    </location>
    <ligand>
        <name>Mn(2+)</name>
        <dbReference type="ChEBI" id="CHEBI:29035"/>
        <label>1</label>
    </ligand>
</feature>
<dbReference type="Gene3D" id="3.40.800.10">
    <property type="entry name" value="Ureohydrolase domain"/>
    <property type="match status" value="1"/>
</dbReference>
<dbReference type="InterPro" id="IPR020855">
    <property type="entry name" value="Ureohydrolase_Mn_BS"/>
</dbReference>
<dbReference type="Proteomes" id="UP000092578">
    <property type="component" value="Unassembled WGS sequence"/>
</dbReference>
<dbReference type="AlphaFoldDB" id="A0A1B9AE25"/>
<accession>A0A1B9AE25</accession>
<dbReference type="CDD" id="cd11589">
    <property type="entry name" value="Agmatinase_like_1"/>
    <property type="match status" value="1"/>
</dbReference>
<keyword evidence="7" id="KW-1185">Reference proteome</keyword>
<organism evidence="6 7">
    <name type="scientific">Pseudobacillus wudalianchiensis</name>
    <dbReference type="NCBI Taxonomy" id="1743143"/>
    <lineage>
        <taxon>Bacteria</taxon>
        <taxon>Bacillati</taxon>
        <taxon>Bacillota</taxon>
        <taxon>Bacilli</taxon>
        <taxon>Bacillales</taxon>
        <taxon>Bacillaceae</taxon>
        <taxon>Pseudobacillus</taxon>
    </lineage>
</organism>